<reference evidence="1 2" key="1">
    <citation type="journal article" date="2005" name="Nucleic Acids Res.">
        <title>Genomic blueprint of Hahella chejuensis, a marine microbe producing an algicidal agent.</title>
        <authorList>
            <person name="Jeong H."/>
            <person name="Yim J.H."/>
            <person name="Lee C."/>
            <person name="Choi S.-H."/>
            <person name="Park Y.K."/>
            <person name="Yoon S.H."/>
            <person name="Hur C.-G."/>
            <person name="Kang H.-Y."/>
            <person name="Kim D."/>
            <person name="Lee H.H."/>
            <person name="Park K.H."/>
            <person name="Park S.-H."/>
            <person name="Park H.-S."/>
            <person name="Lee H.K."/>
            <person name="Oh T.K."/>
            <person name="Kim J.F."/>
        </authorList>
    </citation>
    <scope>NUCLEOTIDE SEQUENCE [LARGE SCALE GENOMIC DNA]</scope>
    <source>
        <strain evidence="1 2">KCTC 2396</strain>
    </source>
</reference>
<dbReference type="OrthoDB" id="6312934at2"/>
<name>Q2S7I1_HAHCH</name>
<dbReference type="KEGG" id="hch:HCH_06769"/>
<proteinExistence type="predicted"/>
<dbReference type="InterPro" id="IPR009225">
    <property type="entry name" value="Phage_head_completion_GpL"/>
</dbReference>
<organism evidence="1 2">
    <name type="scientific">Hahella chejuensis (strain KCTC 2396)</name>
    <dbReference type="NCBI Taxonomy" id="349521"/>
    <lineage>
        <taxon>Bacteria</taxon>
        <taxon>Pseudomonadati</taxon>
        <taxon>Pseudomonadota</taxon>
        <taxon>Gammaproteobacteria</taxon>
        <taxon>Oceanospirillales</taxon>
        <taxon>Hahellaceae</taxon>
        <taxon>Hahella</taxon>
    </lineage>
</organism>
<dbReference type="Pfam" id="PF05926">
    <property type="entry name" value="Phage_GPL"/>
    <property type="match status" value="1"/>
</dbReference>
<evidence type="ECO:0000313" key="2">
    <source>
        <dbReference type="Proteomes" id="UP000000238"/>
    </source>
</evidence>
<protein>
    <submittedName>
        <fullName evidence="1">Probable phage head completeion protein</fullName>
    </submittedName>
</protein>
<keyword evidence="2" id="KW-1185">Reference proteome</keyword>
<dbReference type="RefSeq" id="WP_011400444.1">
    <property type="nucleotide sequence ID" value="NC_007645.1"/>
</dbReference>
<sequence>MSFSGKSNAVIEATLTNDGFFPDLSLAEFQRVYRIPAEYHGDMVAAHVRQAMLDINFSLAMRKAEWLSGGFKTLDAVGAEQLDGRNVLVLYYLRAVSYRAKASLLNAFATMNRRAQAENLAKESDDTEQSLLSDSVRALRRLLGAATGITAELL</sequence>
<dbReference type="AlphaFoldDB" id="Q2S7I1"/>
<dbReference type="EMBL" id="CP000155">
    <property type="protein sequence ID" value="ABC33393.1"/>
    <property type="molecule type" value="Genomic_DNA"/>
</dbReference>
<gene>
    <name evidence="1" type="ordered locus">HCH_06769</name>
</gene>
<dbReference type="HOGENOM" id="CLU_109291_0_1_6"/>
<dbReference type="eggNOG" id="ENOG5030TM6">
    <property type="taxonomic scope" value="Bacteria"/>
</dbReference>
<dbReference type="STRING" id="349521.HCH_06769"/>
<accession>Q2S7I1</accession>
<evidence type="ECO:0000313" key="1">
    <source>
        <dbReference type="EMBL" id="ABC33393.1"/>
    </source>
</evidence>
<dbReference type="Proteomes" id="UP000000238">
    <property type="component" value="Chromosome"/>
</dbReference>